<sequence length="70" mass="8019">MKLLISVLSPTEVGYRRNGVSSLQPDFKLLKSTICQLKWQIRKTEFSSLTKNTKEMLNSHKAVGIPFFAY</sequence>
<keyword evidence="2" id="KW-1185">Reference proteome</keyword>
<organism evidence="1 2">
    <name type="scientific">Streptococcus penaeicida</name>
    <dbReference type="NCBI Taxonomy" id="1765960"/>
    <lineage>
        <taxon>Bacteria</taxon>
        <taxon>Bacillati</taxon>
        <taxon>Bacillota</taxon>
        <taxon>Bacilli</taxon>
        <taxon>Lactobacillales</taxon>
        <taxon>Streptococcaceae</taxon>
        <taxon>Streptococcus</taxon>
    </lineage>
</organism>
<dbReference type="EMBL" id="LOCM01000027">
    <property type="protein sequence ID" value="PND47395.1"/>
    <property type="molecule type" value="Genomic_DNA"/>
</dbReference>
<reference evidence="1 2" key="1">
    <citation type="submission" date="2015-12" db="EMBL/GenBank/DDBJ databases">
        <title>Streptococcus penaeicida sp. nov.</title>
        <authorList>
            <person name="Gomez-Gil B."/>
            <person name="Morales-Covarrubias M."/>
        </authorList>
    </citation>
    <scope>NUCLEOTIDE SEQUENCE [LARGE SCALE GENOMIC DNA]</scope>
    <source>
        <strain evidence="1 2">CAIM 1838</strain>
    </source>
</reference>
<protein>
    <submittedName>
        <fullName evidence="1">Uncharacterized protein</fullName>
    </submittedName>
</protein>
<dbReference type="Proteomes" id="UP000235963">
    <property type="component" value="Unassembled WGS sequence"/>
</dbReference>
<name>A0A2N8LB60_9STRE</name>
<dbReference type="AlphaFoldDB" id="A0A2N8LB60"/>
<comment type="caution">
    <text evidence="1">The sequence shown here is derived from an EMBL/GenBank/DDBJ whole genome shotgun (WGS) entry which is preliminary data.</text>
</comment>
<accession>A0A2N8LB60</accession>
<evidence type="ECO:0000313" key="1">
    <source>
        <dbReference type="EMBL" id="PND47395.1"/>
    </source>
</evidence>
<proteinExistence type="predicted"/>
<gene>
    <name evidence="1" type="ORF">AT575_06970</name>
</gene>
<evidence type="ECO:0000313" key="2">
    <source>
        <dbReference type="Proteomes" id="UP000235963"/>
    </source>
</evidence>